<dbReference type="AlphaFoldDB" id="A0A1D2VH18"/>
<dbReference type="RefSeq" id="XP_020047232.1">
    <property type="nucleotide sequence ID" value="XM_020189301.1"/>
</dbReference>
<dbReference type="EMBL" id="KV454481">
    <property type="protein sequence ID" value="ODV60925.1"/>
    <property type="molecule type" value="Genomic_DNA"/>
</dbReference>
<evidence type="ECO:0000313" key="2">
    <source>
        <dbReference type="Proteomes" id="UP000095038"/>
    </source>
</evidence>
<dbReference type="Proteomes" id="UP000095038">
    <property type="component" value="Unassembled WGS sequence"/>
</dbReference>
<sequence length="119" mass="12457">MSMHLTLICHPASGKSCSPITARPAETLRACAAASPIRPSRLPNLAAFRLRLASAVCTSQSTPLDLAPNNVLPRQHALGDYHCDGASAPASCADRSLGSAAFSALLLSFWDLPQLACPF</sequence>
<name>A0A1D2VH18_9ASCO</name>
<protein>
    <submittedName>
        <fullName evidence="1">Uncharacterized protein</fullName>
    </submittedName>
</protein>
<accession>A0A1D2VH18</accession>
<evidence type="ECO:0000313" key="1">
    <source>
        <dbReference type="EMBL" id="ODV60925.1"/>
    </source>
</evidence>
<organism evidence="1 2">
    <name type="scientific">Ascoidea rubescens DSM 1968</name>
    <dbReference type="NCBI Taxonomy" id="1344418"/>
    <lineage>
        <taxon>Eukaryota</taxon>
        <taxon>Fungi</taxon>
        <taxon>Dikarya</taxon>
        <taxon>Ascomycota</taxon>
        <taxon>Saccharomycotina</taxon>
        <taxon>Saccharomycetes</taxon>
        <taxon>Ascoideaceae</taxon>
        <taxon>Ascoidea</taxon>
    </lineage>
</organism>
<proteinExistence type="predicted"/>
<keyword evidence="2" id="KW-1185">Reference proteome</keyword>
<reference evidence="2" key="1">
    <citation type="submission" date="2016-05" db="EMBL/GenBank/DDBJ databases">
        <title>Comparative genomics of biotechnologically important yeasts.</title>
        <authorList>
            <consortium name="DOE Joint Genome Institute"/>
            <person name="Riley R."/>
            <person name="Haridas S."/>
            <person name="Wolfe K.H."/>
            <person name="Lopes M.R."/>
            <person name="Hittinger C.T."/>
            <person name="Goker M."/>
            <person name="Salamov A."/>
            <person name="Wisecaver J."/>
            <person name="Long T.M."/>
            <person name="Aerts A.L."/>
            <person name="Barry K."/>
            <person name="Choi C."/>
            <person name="Clum A."/>
            <person name="Coughlan A.Y."/>
            <person name="Deshpande S."/>
            <person name="Douglass A.P."/>
            <person name="Hanson S.J."/>
            <person name="Klenk H.-P."/>
            <person name="Labutti K."/>
            <person name="Lapidus A."/>
            <person name="Lindquist E."/>
            <person name="Lipzen A."/>
            <person name="Meier-Kolthoff J.P."/>
            <person name="Ohm R.A."/>
            <person name="Otillar R.P."/>
            <person name="Pangilinan J."/>
            <person name="Peng Y."/>
            <person name="Rokas A."/>
            <person name="Rosa C.A."/>
            <person name="Scheuner C."/>
            <person name="Sibirny A.A."/>
            <person name="Slot J.C."/>
            <person name="Stielow J.B."/>
            <person name="Sun H."/>
            <person name="Kurtzman C.P."/>
            <person name="Blackwell M."/>
            <person name="Grigoriev I.V."/>
            <person name="Jeffries T.W."/>
        </authorList>
    </citation>
    <scope>NUCLEOTIDE SEQUENCE [LARGE SCALE GENOMIC DNA]</scope>
    <source>
        <strain evidence="2">DSM 1968</strain>
    </source>
</reference>
<dbReference type="GeneID" id="30962937"/>
<dbReference type="InParanoid" id="A0A1D2VH18"/>
<gene>
    <name evidence="1" type="ORF">ASCRUDRAFT_152610</name>
</gene>